<keyword evidence="3" id="KW-1185">Reference proteome</keyword>
<dbReference type="PROSITE" id="PS51257">
    <property type="entry name" value="PROKAR_LIPOPROTEIN"/>
    <property type="match status" value="1"/>
</dbReference>
<feature type="chain" id="PRO_5009943118" description="Lipoprotein" evidence="1">
    <location>
        <begin position="21"/>
        <end position="173"/>
    </location>
</feature>
<sequence>MKRFCLLMCLIILCSCKNYFYSQKKSNLYQDIVKTYIEYRNSGKILNKEENILLIGANTSKYYENSYWVDVTFVSPMLLQDVKYTKVYQIGGYKLIIDESLNKSDILNKSFKETKYENFNLAKDLIDYNTKNWHIIFNSKNEIIRITSPYQKSKEIKELLMRKGVKFSKDYEE</sequence>
<proteinExistence type="predicted"/>
<feature type="signal peptide" evidence="1">
    <location>
        <begin position="1"/>
        <end position="20"/>
    </location>
</feature>
<evidence type="ECO:0000313" key="2">
    <source>
        <dbReference type="EMBL" id="SIS60577.1"/>
    </source>
</evidence>
<dbReference type="AlphaFoldDB" id="A0A1N7KG81"/>
<dbReference type="EMBL" id="FTNY01000010">
    <property type="protein sequence ID" value="SIS60577.1"/>
    <property type="molecule type" value="Genomic_DNA"/>
</dbReference>
<name>A0A1N7KG81_9FLAO</name>
<accession>A0A1N7KG81</accession>
<protein>
    <recommendedName>
        <fullName evidence="4">Lipoprotein</fullName>
    </recommendedName>
</protein>
<reference evidence="3" key="1">
    <citation type="submission" date="2017-01" db="EMBL/GenBank/DDBJ databases">
        <authorList>
            <person name="Varghese N."/>
            <person name="Submissions S."/>
        </authorList>
    </citation>
    <scope>NUCLEOTIDE SEQUENCE [LARGE SCALE GENOMIC DNA]</scope>
    <source>
        <strain evidence="3">DSM 17126</strain>
    </source>
</reference>
<gene>
    <name evidence="2" type="ORF">SAMN05421639_11031</name>
</gene>
<evidence type="ECO:0000313" key="3">
    <source>
        <dbReference type="Proteomes" id="UP000186373"/>
    </source>
</evidence>
<dbReference type="Proteomes" id="UP000186373">
    <property type="component" value="Unassembled WGS sequence"/>
</dbReference>
<evidence type="ECO:0008006" key="4">
    <source>
        <dbReference type="Google" id="ProtNLM"/>
    </source>
</evidence>
<dbReference type="OrthoDB" id="1252927at2"/>
<evidence type="ECO:0000256" key="1">
    <source>
        <dbReference type="SAM" id="SignalP"/>
    </source>
</evidence>
<organism evidence="2 3">
    <name type="scientific">Chryseobacterium shigense</name>
    <dbReference type="NCBI Taxonomy" id="297244"/>
    <lineage>
        <taxon>Bacteria</taxon>
        <taxon>Pseudomonadati</taxon>
        <taxon>Bacteroidota</taxon>
        <taxon>Flavobacteriia</taxon>
        <taxon>Flavobacteriales</taxon>
        <taxon>Weeksellaceae</taxon>
        <taxon>Chryseobacterium group</taxon>
        <taxon>Chryseobacterium</taxon>
    </lineage>
</organism>
<keyword evidence="1" id="KW-0732">Signal</keyword>
<dbReference type="RefSeq" id="WP_123912041.1">
    <property type="nucleotide sequence ID" value="NZ_FTNY01000010.1"/>
</dbReference>